<dbReference type="Proteomes" id="UP000675047">
    <property type="component" value="Unassembled WGS sequence"/>
</dbReference>
<accession>A0A941AX73</accession>
<sequence length="133" mass="15384">MSKTCVYFTFLLIGFSMISCDRNEDGKADDDIKLSKKDIIMESSQSSYTVETRSTDYWLNEIFLDGKATDLSTINNLDKNWIVVHPEYQVERKEDGKKIVITMNKNNSNADRILMITLQHGNYFDGIRVTQKK</sequence>
<dbReference type="PROSITE" id="PS51257">
    <property type="entry name" value="PROKAR_LIPOPROTEIN"/>
    <property type="match status" value="1"/>
</dbReference>
<dbReference type="AlphaFoldDB" id="A0A941AX73"/>
<comment type="caution">
    <text evidence="1">The sequence shown here is derived from an EMBL/GenBank/DDBJ whole genome shotgun (WGS) entry which is preliminary data.</text>
</comment>
<protein>
    <submittedName>
        <fullName evidence="1">BACON domain-containing protein</fullName>
    </submittedName>
</protein>
<evidence type="ECO:0000313" key="2">
    <source>
        <dbReference type="Proteomes" id="UP000675047"/>
    </source>
</evidence>
<name>A0A941AX73_9FLAO</name>
<evidence type="ECO:0000313" key="1">
    <source>
        <dbReference type="EMBL" id="MBP4137681.1"/>
    </source>
</evidence>
<dbReference type="RefSeq" id="WP_210665715.1">
    <property type="nucleotide sequence ID" value="NZ_JAGFBV010000007.1"/>
</dbReference>
<proteinExistence type="predicted"/>
<keyword evidence="2" id="KW-1185">Reference proteome</keyword>
<gene>
    <name evidence="1" type="ORF">J3495_06235</name>
</gene>
<organism evidence="1 2">
    <name type="scientific">Flavobacterium geliluteum</name>
    <dbReference type="NCBI Taxonomy" id="2816120"/>
    <lineage>
        <taxon>Bacteria</taxon>
        <taxon>Pseudomonadati</taxon>
        <taxon>Bacteroidota</taxon>
        <taxon>Flavobacteriia</taxon>
        <taxon>Flavobacteriales</taxon>
        <taxon>Flavobacteriaceae</taxon>
        <taxon>Flavobacterium</taxon>
    </lineage>
</organism>
<dbReference type="EMBL" id="JAGFBV010000007">
    <property type="protein sequence ID" value="MBP4137681.1"/>
    <property type="molecule type" value="Genomic_DNA"/>
</dbReference>
<reference evidence="1 2" key="1">
    <citation type="submission" date="2021-03" db="EMBL/GenBank/DDBJ databases">
        <title>Flavobacterium Flabelliformis Sp. Nov. And Flavobacterium Geliluteum Sp. Nov., Two Novel Multidrug Resistant Psychrophilic Species Isolated From Antarctica.</title>
        <authorList>
            <person name="Kralova S."/>
            <person name="Busse H.J."/>
            <person name="Bezdicek M."/>
            <person name="Nykrynova M."/>
            <person name="Kroupova E."/>
            <person name="Krsek D."/>
            <person name="Sedlacek I."/>
        </authorList>
    </citation>
    <scope>NUCLEOTIDE SEQUENCE [LARGE SCALE GENOMIC DNA]</scope>
    <source>
        <strain evidence="1 2">P7388</strain>
    </source>
</reference>